<evidence type="ECO:0000256" key="10">
    <source>
        <dbReference type="ARBA" id="ARBA00022840"/>
    </source>
</evidence>
<feature type="domain" description="YrdC-like" evidence="15">
    <location>
        <begin position="15"/>
        <end position="201"/>
    </location>
</feature>
<dbReference type="GO" id="GO:0005737">
    <property type="term" value="C:cytoplasm"/>
    <property type="evidence" value="ECO:0007669"/>
    <property type="project" value="UniProtKB-SubCell"/>
</dbReference>
<dbReference type="Pfam" id="PF03481">
    <property type="entry name" value="Sua5_C"/>
    <property type="match status" value="1"/>
</dbReference>
<dbReference type="InterPro" id="IPR006070">
    <property type="entry name" value="Sua5-like_dom"/>
</dbReference>
<feature type="binding site" evidence="14">
    <location>
        <position position="123"/>
    </location>
    <ligand>
        <name>L-threonine</name>
        <dbReference type="ChEBI" id="CHEBI:57926"/>
    </ligand>
</feature>
<dbReference type="GO" id="GO:0006450">
    <property type="term" value="P:regulation of translational fidelity"/>
    <property type="evidence" value="ECO:0007669"/>
    <property type="project" value="TreeGrafter"/>
</dbReference>
<organism evidence="16 17">
    <name type="scientific">Mobilitalea sibirica</name>
    <dbReference type="NCBI Taxonomy" id="1462919"/>
    <lineage>
        <taxon>Bacteria</taxon>
        <taxon>Bacillati</taxon>
        <taxon>Bacillota</taxon>
        <taxon>Clostridia</taxon>
        <taxon>Lachnospirales</taxon>
        <taxon>Lachnospiraceae</taxon>
        <taxon>Mobilitalea</taxon>
    </lineage>
</organism>
<comment type="similarity">
    <text evidence="2 13">Belongs to the SUA5 family.</text>
</comment>
<dbReference type="AlphaFoldDB" id="A0A8J7KZQ4"/>
<proteinExistence type="inferred from homology"/>
<gene>
    <name evidence="16" type="ORF">I5677_07420</name>
</gene>
<dbReference type="Gene3D" id="3.90.870.10">
    <property type="entry name" value="DHBP synthase"/>
    <property type="match status" value="1"/>
</dbReference>
<dbReference type="FunFam" id="3.90.870.10:FF:000009">
    <property type="entry name" value="Threonylcarbamoyl-AMP synthase, putative"/>
    <property type="match status" value="1"/>
</dbReference>
<dbReference type="Pfam" id="PF01300">
    <property type="entry name" value="Sua5_yciO_yrdC"/>
    <property type="match status" value="1"/>
</dbReference>
<evidence type="ECO:0000256" key="9">
    <source>
        <dbReference type="ARBA" id="ARBA00022741"/>
    </source>
</evidence>
<dbReference type="GO" id="GO:0000049">
    <property type="term" value="F:tRNA binding"/>
    <property type="evidence" value="ECO:0007669"/>
    <property type="project" value="TreeGrafter"/>
</dbReference>
<evidence type="ECO:0000256" key="7">
    <source>
        <dbReference type="ARBA" id="ARBA00022694"/>
    </source>
</evidence>
<feature type="binding site" evidence="14">
    <location>
        <position position="37"/>
    </location>
    <ligand>
        <name>L-threonine</name>
        <dbReference type="ChEBI" id="CHEBI:57926"/>
    </ligand>
</feature>
<keyword evidence="8 13" id="KW-0548">Nucleotidyltransferase</keyword>
<evidence type="ECO:0000256" key="4">
    <source>
        <dbReference type="ARBA" id="ARBA00015492"/>
    </source>
</evidence>
<feature type="binding site" evidence="14">
    <location>
        <position position="69"/>
    </location>
    <ligand>
        <name>L-threonine</name>
        <dbReference type="ChEBI" id="CHEBI:57926"/>
    </ligand>
</feature>
<dbReference type="PROSITE" id="PS51163">
    <property type="entry name" value="YRDC"/>
    <property type="match status" value="1"/>
</dbReference>
<feature type="binding site" evidence="14">
    <location>
        <position position="64"/>
    </location>
    <ligand>
        <name>ATP</name>
        <dbReference type="ChEBI" id="CHEBI:30616"/>
    </ligand>
</feature>
<accession>A0A8J7KZQ4</accession>
<evidence type="ECO:0000256" key="2">
    <source>
        <dbReference type="ARBA" id="ARBA00007663"/>
    </source>
</evidence>
<evidence type="ECO:0000256" key="5">
    <source>
        <dbReference type="ARBA" id="ARBA00022490"/>
    </source>
</evidence>
<feature type="binding site" evidence="14">
    <location>
        <position position="119"/>
    </location>
    <ligand>
        <name>ATP</name>
        <dbReference type="ChEBI" id="CHEBI:30616"/>
    </ligand>
</feature>
<feature type="binding site" evidence="14">
    <location>
        <position position="240"/>
    </location>
    <ligand>
        <name>ATP</name>
        <dbReference type="ChEBI" id="CHEBI:30616"/>
    </ligand>
</feature>
<reference evidence="16" key="1">
    <citation type="submission" date="2020-12" db="EMBL/GenBank/DDBJ databases">
        <title>M. sibirica DSM 26468T genome.</title>
        <authorList>
            <person name="Thieme N."/>
            <person name="Rettenmaier R."/>
            <person name="Zverlov V."/>
            <person name="Liebl W."/>
        </authorList>
    </citation>
    <scope>NUCLEOTIDE SEQUENCE</scope>
    <source>
        <strain evidence="16">DSM 26468</strain>
    </source>
</reference>
<keyword evidence="7 13" id="KW-0819">tRNA processing</keyword>
<evidence type="ECO:0000259" key="15">
    <source>
        <dbReference type="PROSITE" id="PS51163"/>
    </source>
</evidence>
<dbReference type="InterPro" id="IPR010923">
    <property type="entry name" value="T(6)A37_SUA5"/>
</dbReference>
<evidence type="ECO:0000256" key="8">
    <source>
        <dbReference type="ARBA" id="ARBA00022695"/>
    </source>
</evidence>
<sequence>MNTIMIKLDKDEIRKEDLETAATVLKNGGLVAFPTETVYGLGANALDAQASSKIYKAKGRPSDNPLIVHIAKIEDMESLAKDIPDTAYRLAQVFWPGPLTIIMKKKDCVPYGTTGGLETVGIRLPANKIARDLILHSGVFIAAPSANVSGKPSPTKAEHVQKDLSGRVDLILDGGDATLGLESTIVDLSGDLPMILRPGCITKTMLENVIGPIEYDPVIFSEEPSGVIKPKAPGMKYRHYAPEGTLVIYSGSMDKVTEEINRQAKEKIEEGISVGIIATKETKDYYKYGIIKAIGTRKDEASIAAGLYRILREFDELHTEYIYSESFSDNELGQAIMNRLLKAAGYRIIKLEE</sequence>
<evidence type="ECO:0000256" key="13">
    <source>
        <dbReference type="PIRNR" id="PIRNR004930"/>
    </source>
</evidence>
<evidence type="ECO:0000313" key="16">
    <source>
        <dbReference type="EMBL" id="MBH1940713.1"/>
    </source>
</evidence>
<comment type="subcellular location">
    <subcellularLocation>
        <location evidence="1 13">Cytoplasm</location>
    </subcellularLocation>
</comment>
<evidence type="ECO:0000256" key="1">
    <source>
        <dbReference type="ARBA" id="ARBA00004496"/>
    </source>
</evidence>
<dbReference type="EC" id="2.7.7.87" evidence="3 13"/>
<feature type="binding site" evidence="14">
    <location>
        <position position="197"/>
    </location>
    <ligand>
        <name>ATP</name>
        <dbReference type="ChEBI" id="CHEBI:30616"/>
    </ligand>
</feature>
<keyword evidence="10 13" id="KW-0067">ATP-binding</keyword>
<keyword evidence="6 13" id="KW-0808">Transferase</keyword>
<keyword evidence="17" id="KW-1185">Reference proteome</keyword>
<feature type="binding site" evidence="14">
    <location>
        <position position="183"/>
    </location>
    <ligand>
        <name>L-threonine</name>
        <dbReference type="ChEBI" id="CHEBI:57926"/>
    </ligand>
</feature>
<comment type="catalytic activity">
    <reaction evidence="12 13">
        <text>L-threonine + hydrogencarbonate + ATP = L-threonylcarbamoyladenylate + diphosphate + H2O</text>
        <dbReference type="Rhea" id="RHEA:36407"/>
        <dbReference type="ChEBI" id="CHEBI:15377"/>
        <dbReference type="ChEBI" id="CHEBI:17544"/>
        <dbReference type="ChEBI" id="CHEBI:30616"/>
        <dbReference type="ChEBI" id="CHEBI:33019"/>
        <dbReference type="ChEBI" id="CHEBI:57926"/>
        <dbReference type="ChEBI" id="CHEBI:73682"/>
        <dbReference type="EC" id="2.7.7.87"/>
    </reaction>
</comment>
<evidence type="ECO:0000256" key="12">
    <source>
        <dbReference type="ARBA" id="ARBA00048366"/>
    </source>
</evidence>
<dbReference type="PIRSF" id="PIRSF004930">
    <property type="entry name" value="Tln_factor_SUA5"/>
    <property type="match status" value="1"/>
</dbReference>
<evidence type="ECO:0000256" key="3">
    <source>
        <dbReference type="ARBA" id="ARBA00012584"/>
    </source>
</evidence>
<feature type="binding site" evidence="14">
    <location>
        <position position="60"/>
    </location>
    <ligand>
        <name>ATP</name>
        <dbReference type="ChEBI" id="CHEBI:30616"/>
    </ligand>
</feature>
<dbReference type="InterPro" id="IPR005145">
    <property type="entry name" value="Sua5_C"/>
</dbReference>
<dbReference type="InterPro" id="IPR017945">
    <property type="entry name" value="DHBP_synth_RibB-like_a/b_dom"/>
</dbReference>
<evidence type="ECO:0000313" key="17">
    <source>
        <dbReference type="Proteomes" id="UP000623269"/>
    </source>
</evidence>
<feature type="binding site" evidence="14">
    <location>
        <position position="153"/>
    </location>
    <ligand>
        <name>ATP</name>
        <dbReference type="ChEBI" id="CHEBI:30616"/>
    </ligand>
</feature>
<name>A0A8J7KZQ4_9FIRM</name>
<protein>
    <recommendedName>
        <fullName evidence="4 13">Threonylcarbamoyl-AMP synthase</fullName>
        <shortName evidence="13">TC-AMP synthase</shortName>
        <ecNumber evidence="3 13">2.7.7.87</ecNumber>
    </recommendedName>
    <alternativeName>
        <fullName evidence="11 13">L-threonylcarbamoyladenylate synthase</fullName>
    </alternativeName>
</protein>
<dbReference type="EMBL" id="JAEAGR010000006">
    <property type="protein sequence ID" value="MBH1940713.1"/>
    <property type="molecule type" value="Genomic_DNA"/>
</dbReference>
<dbReference type="GO" id="GO:0008033">
    <property type="term" value="P:tRNA processing"/>
    <property type="evidence" value="ECO:0007669"/>
    <property type="project" value="UniProtKB-KW"/>
</dbReference>
<dbReference type="GO" id="GO:0005524">
    <property type="term" value="F:ATP binding"/>
    <property type="evidence" value="ECO:0007669"/>
    <property type="project" value="UniProtKB-UniRule"/>
</dbReference>
<dbReference type="SUPFAM" id="SSF55821">
    <property type="entry name" value="YrdC/RibB"/>
    <property type="match status" value="1"/>
</dbReference>
<dbReference type="GO" id="GO:0003725">
    <property type="term" value="F:double-stranded RNA binding"/>
    <property type="evidence" value="ECO:0007669"/>
    <property type="project" value="UniProtKB-UniRule"/>
</dbReference>
<dbReference type="RefSeq" id="WP_197660939.1">
    <property type="nucleotide sequence ID" value="NZ_JAEAGR010000006.1"/>
</dbReference>
<evidence type="ECO:0000256" key="11">
    <source>
        <dbReference type="ARBA" id="ARBA00029774"/>
    </source>
</evidence>
<keyword evidence="5 13" id="KW-0963">Cytoplasm</keyword>
<dbReference type="InterPro" id="IPR050156">
    <property type="entry name" value="TC-AMP_synthase_SUA5"/>
</dbReference>
<evidence type="ECO:0000256" key="14">
    <source>
        <dbReference type="PIRSR" id="PIRSR004930-1"/>
    </source>
</evidence>
<dbReference type="PANTHER" id="PTHR17490">
    <property type="entry name" value="SUA5"/>
    <property type="match status" value="1"/>
</dbReference>
<comment type="caution">
    <text evidence="16">The sequence shown here is derived from an EMBL/GenBank/DDBJ whole genome shotgun (WGS) entry which is preliminary data.</text>
</comment>
<dbReference type="Proteomes" id="UP000623269">
    <property type="component" value="Unassembled WGS sequence"/>
</dbReference>
<dbReference type="InterPro" id="IPR038385">
    <property type="entry name" value="Sua5/YwlC_C"/>
</dbReference>
<dbReference type="GO" id="GO:0061710">
    <property type="term" value="F:L-threonylcarbamoyladenylate synthase"/>
    <property type="evidence" value="ECO:0007669"/>
    <property type="project" value="UniProtKB-EC"/>
</dbReference>
<feature type="binding site" evidence="14">
    <location>
        <position position="145"/>
    </location>
    <ligand>
        <name>ATP</name>
        <dbReference type="ChEBI" id="CHEBI:30616"/>
    </ligand>
</feature>
<comment type="function">
    <text evidence="13">Required for the formation of a threonylcarbamoyl group on adenosine at position 37 (t(6)A37) in tRNAs that read codons beginning with adenine.</text>
</comment>
<keyword evidence="9 13" id="KW-0547">Nucleotide-binding</keyword>
<dbReference type="Gene3D" id="3.40.50.11030">
    <property type="entry name" value="Threonylcarbamoyl-AMP synthase, C-terminal domain"/>
    <property type="match status" value="1"/>
</dbReference>
<dbReference type="PANTHER" id="PTHR17490:SF16">
    <property type="entry name" value="THREONYLCARBAMOYL-AMP SYNTHASE"/>
    <property type="match status" value="1"/>
</dbReference>
<dbReference type="NCBIfam" id="TIGR00057">
    <property type="entry name" value="L-threonylcarbamoyladenylate synthase"/>
    <property type="match status" value="1"/>
</dbReference>
<feature type="binding site" evidence="14">
    <location>
        <position position="143"/>
    </location>
    <ligand>
        <name>L-threonine</name>
        <dbReference type="ChEBI" id="CHEBI:57926"/>
    </ligand>
</feature>
<evidence type="ECO:0000256" key="6">
    <source>
        <dbReference type="ARBA" id="ARBA00022679"/>
    </source>
</evidence>